<comment type="similarity">
    <text evidence="7">Belongs to the glycosyltransferase 87 family.</text>
</comment>
<dbReference type="GO" id="GO:0016758">
    <property type="term" value="F:hexosyltransferase activity"/>
    <property type="evidence" value="ECO:0007669"/>
    <property type="project" value="InterPro"/>
</dbReference>
<feature type="transmembrane region" description="Helical" evidence="8">
    <location>
        <begin position="153"/>
        <end position="172"/>
    </location>
</feature>
<keyword evidence="3 9" id="KW-0808">Transferase</keyword>
<evidence type="ECO:0000256" key="4">
    <source>
        <dbReference type="ARBA" id="ARBA00022692"/>
    </source>
</evidence>
<dbReference type="Proteomes" id="UP000220914">
    <property type="component" value="Unassembled WGS sequence"/>
</dbReference>
<evidence type="ECO:0000256" key="5">
    <source>
        <dbReference type="ARBA" id="ARBA00022989"/>
    </source>
</evidence>
<dbReference type="RefSeq" id="WP_097939015.1">
    <property type="nucleotide sequence ID" value="NZ_BLKS01000004.1"/>
</dbReference>
<feature type="transmembrane region" description="Helical" evidence="8">
    <location>
        <begin position="96"/>
        <end position="117"/>
    </location>
</feature>
<feature type="transmembrane region" description="Helical" evidence="8">
    <location>
        <begin position="375"/>
        <end position="398"/>
    </location>
</feature>
<dbReference type="OrthoDB" id="9774600at2"/>
<keyword evidence="9" id="KW-0328">Glycosyltransferase</keyword>
<evidence type="ECO:0000256" key="8">
    <source>
        <dbReference type="SAM" id="Phobius"/>
    </source>
</evidence>
<evidence type="ECO:0000256" key="1">
    <source>
        <dbReference type="ARBA" id="ARBA00004651"/>
    </source>
</evidence>
<comment type="caution">
    <text evidence="9">The sequence shown here is derived from an EMBL/GenBank/DDBJ whole genome shotgun (WGS) entry which is preliminary data.</text>
</comment>
<proteinExistence type="inferred from homology"/>
<protein>
    <submittedName>
        <fullName evidence="9">Alpha-(1-2)-phosphatidylinositol mannosyltransferase</fullName>
    </submittedName>
</protein>
<keyword evidence="2" id="KW-1003">Cell membrane</keyword>
<dbReference type="EMBL" id="PDCP01000007">
    <property type="protein sequence ID" value="PEG41216.1"/>
    <property type="molecule type" value="Genomic_DNA"/>
</dbReference>
<dbReference type="InterPro" id="IPR018584">
    <property type="entry name" value="GT87"/>
</dbReference>
<keyword evidence="10" id="KW-1185">Reference proteome</keyword>
<keyword evidence="6 8" id="KW-0472">Membrane</keyword>
<feature type="transmembrane region" description="Helical" evidence="8">
    <location>
        <begin position="179"/>
        <end position="200"/>
    </location>
</feature>
<evidence type="ECO:0000313" key="10">
    <source>
        <dbReference type="Proteomes" id="UP000220914"/>
    </source>
</evidence>
<dbReference type="GO" id="GO:0005886">
    <property type="term" value="C:plasma membrane"/>
    <property type="evidence" value="ECO:0007669"/>
    <property type="project" value="UniProtKB-SubCell"/>
</dbReference>
<feature type="transmembrane region" description="Helical" evidence="8">
    <location>
        <begin position="206"/>
        <end position="227"/>
    </location>
</feature>
<feature type="transmembrane region" description="Helical" evidence="8">
    <location>
        <begin position="270"/>
        <end position="292"/>
    </location>
</feature>
<dbReference type="NCBIfam" id="NF009915">
    <property type="entry name" value="PRK13375.1"/>
    <property type="match status" value="1"/>
</dbReference>
<feature type="transmembrane region" description="Helical" evidence="8">
    <location>
        <begin position="298"/>
        <end position="331"/>
    </location>
</feature>
<name>A0A2A7NBJ3_MYCAG</name>
<evidence type="ECO:0000313" key="9">
    <source>
        <dbReference type="EMBL" id="PEG41216.1"/>
    </source>
</evidence>
<accession>A0A2A7NBJ3</accession>
<sequence length="416" mass="45464">MKVQSAPANTNPRLPARLAAAAPWLLLISIAARLAWTYLVPNGANFVDLHVYVGGAGALDHADTLYDYVYADQTPDFPLPFTYPPFAAVVFYPLHLLPFGFVAFAWQLGVVAALYGVARLSQKLLTLDGGCASRRVAMLWTAVGIWLEPLRSTFDYGQINVLLVLAVLYAVYNTRWWVSGLLVGLAAGVKLTPAVSGLYFLGVRRWATVVFSAVVFLATIAVSALVVGGQTRYYFTELLGDAKRVGPIGTSFNQSWRGGISRILGHDAGYGPVVVAAILVTAVLAFLAWRAVGTDDRLGGIVVVQLFGLLLSPISWTHHWVWVLPLMIWLLHGPLRERLGARILGWGWLALTIVGVPWLLSFAQPTIWQISRPWYLAWAGLIYIVATLATLAWVATTARHSLRSGRSREPSPRPSP</sequence>
<gene>
    <name evidence="9" type="ORF">CQY20_06125</name>
</gene>
<keyword evidence="4 8" id="KW-0812">Transmembrane</keyword>
<comment type="subcellular location">
    <subcellularLocation>
        <location evidence="1">Cell membrane</location>
        <topology evidence="1">Multi-pass membrane protein</topology>
    </subcellularLocation>
</comment>
<keyword evidence="5 8" id="KW-1133">Transmembrane helix</keyword>
<feature type="transmembrane region" description="Helical" evidence="8">
    <location>
        <begin position="343"/>
        <end position="363"/>
    </location>
</feature>
<evidence type="ECO:0000256" key="3">
    <source>
        <dbReference type="ARBA" id="ARBA00022679"/>
    </source>
</evidence>
<dbReference type="Pfam" id="PF09594">
    <property type="entry name" value="GT87"/>
    <property type="match status" value="1"/>
</dbReference>
<evidence type="ECO:0000256" key="2">
    <source>
        <dbReference type="ARBA" id="ARBA00022475"/>
    </source>
</evidence>
<evidence type="ECO:0000256" key="6">
    <source>
        <dbReference type="ARBA" id="ARBA00023136"/>
    </source>
</evidence>
<organism evidence="9 10">
    <name type="scientific">Mycolicibacterium agri</name>
    <name type="common">Mycobacterium agri</name>
    <dbReference type="NCBI Taxonomy" id="36811"/>
    <lineage>
        <taxon>Bacteria</taxon>
        <taxon>Bacillati</taxon>
        <taxon>Actinomycetota</taxon>
        <taxon>Actinomycetes</taxon>
        <taxon>Mycobacteriales</taxon>
        <taxon>Mycobacteriaceae</taxon>
        <taxon>Mycolicibacterium</taxon>
    </lineage>
</organism>
<reference evidence="9 10" key="1">
    <citation type="submission" date="2017-10" db="EMBL/GenBank/DDBJ databases">
        <title>The new phylogeny of genus Mycobacterium.</title>
        <authorList>
            <person name="Tortoli E."/>
            <person name="Trovato A."/>
            <person name="Cirillo D.M."/>
        </authorList>
    </citation>
    <scope>NUCLEOTIDE SEQUENCE [LARGE SCALE GENOMIC DNA]</scope>
    <source>
        <strain evidence="9 10">CCUG37673</strain>
    </source>
</reference>
<feature type="transmembrane region" description="Helical" evidence="8">
    <location>
        <begin position="21"/>
        <end position="39"/>
    </location>
</feature>
<evidence type="ECO:0000256" key="7">
    <source>
        <dbReference type="ARBA" id="ARBA00024033"/>
    </source>
</evidence>
<dbReference type="AlphaFoldDB" id="A0A2A7NBJ3"/>